<dbReference type="RefSeq" id="WP_192784246.1">
    <property type="nucleotide sequence ID" value="NZ_JADBEK010000001.1"/>
</dbReference>
<comment type="caution">
    <text evidence="1">The sequence shown here is derived from an EMBL/GenBank/DDBJ whole genome shotgun (WGS) entry which is preliminary data.</text>
</comment>
<sequence>MTSETMTTEEAAASIPADDLATAIRVGKTLGAARDRGNADVEGHSDVDLFEEGDEVSGRFGPTNSGCFCCA</sequence>
<evidence type="ECO:0000313" key="1">
    <source>
        <dbReference type="EMBL" id="MBE1583085.1"/>
    </source>
</evidence>
<dbReference type="EMBL" id="JADBEK010000001">
    <property type="protein sequence ID" value="MBE1583085.1"/>
    <property type="molecule type" value="Genomic_DNA"/>
</dbReference>
<accession>A0ABR9LR04</accession>
<reference evidence="1 2" key="1">
    <citation type="submission" date="2020-10" db="EMBL/GenBank/DDBJ databases">
        <title>Sequencing the genomes of 1000 actinobacteria strains.</title>
        <authorList>
            <person name="Klenk H.-P."/>
        </authorList>
    </citation>
    <scope>NUCLEOTIDE SEQUENCE [LARGE SCALE GENOMIC DNA]</scope>
    <source>
        <strain evidence="1 2">DSM 43173</strain>
    </source>
</reference>
<protein>
    <submittedName>
        <fullName evidence="1">Uncharacterized protein</fullName>
    </submittedName>
</protein>
<dbReference type="Proteomes" id="UP000633509">
    <property type="component" value="Unassembled WGS sequence"/>
</dbReference>
<proteinExistence type="predicted"/>
<organism evidence="1 2">
    <name type="scientific">Nonomuraea angiospora</name>
    <dbReference type="NCBI Taxonomy" id="46172"/>
    <lineage>
        <taxon>Bacteria</taxon>
        <taxon>Bacillati</taxon>
        <taxon>Actinomycetota</taxon>
        <taxon>Actinomycetes</taxon>
        <taxon>Streptosporangiales</taxon>
        <taxon>Streptosporangiaceae</taxon>
        <taxon>Nonomuraea</taxon>
    </lineage>
</organism>
<name>A0ABR9LR04_9ACTN</name>
<gene>
    <name evidence="1" type="ORF">H4W80_001343</name>
</gene>
<evidence type="ECO:0000313" key="2">
    <source>
        <dbReference type="Proteomes" id="UP000633509"/>
    </source>
</evidence>
<keyword evidence="2" id="KW-1185">Reference proteome</keyword>